<accession>A0AAV1LIN8</accession>
<dbReference type="InterPro" id="IPR001810">
    <property type="entry name" value="F-box_dom"/>
</dbReference>
<organism evidence="2 3">
    <name type="scientific">Parnassius mnemosyne</name>
    <name type="common">clouded apollo</name>
    <dbReference type="NCBI Taxonomy" id="213953"/>
    <lineage>
        <taxon>Eukaryota</taxon>
        <taxon>Metazoa</taxon>
        <taxon>Ecdysozoa</taxon>
        <taxon>Arthropoda</taxon>
        <taxon>Hexapoda</taxon>
        <taxon>Insecta</taxon>
        <taxon>Pterygota</taxon>
        <taxon>Neoptera</taxon>
        <taxon>Endopterygota</taxon>
        <taxon>Lepidoptera</taxon>
        <taxon>Glossata</taxon>
        <taxon>Ditrysia</taxon>
        <taxon>Papilionoidea</taxon>
        <taxon>Papilionidae</taxon>
        <taxon>Parnassiinae</taxon>
        <taxon>Parnassini</taxon>
        <taxon>Parnassius</taxon>
        <taxon>Driopa</taxon>
    </lineage>
</organism>
<feature type="domain" description="F-box" evidence="1">
    <location>
        <begin position="4"/>
        <end position="51"/>
    </location>
</feature>
<dbReference type="EMBL" id="CAVLGL010000091">
    <property type="protein sequence ID" value="CAK1594974.1"/>
    <property type="molecule type" value="Genomic_DNA"/>
</dbReference>
<dbReference type="Proteomes" id="UP001314205">
    <property type="component" value="Unassembled WGS sequence"/>
</dbReference>
<reference evidence="2 3" key="1">
    <citation type="submission" date="2023-11" db="EMBL/GenBank/DDBJ databases">
        <authorList>
            <person name="Hedman E."/>
            <person name="Englund M."/>
            <person name="Stromberg M."/>
            <person name="Nyberg Akerstrom W."/>
            <person name="Nylinder S."/>
            <person name="Jareborg N."/>
            <person name="Kallberg Y."/>
            <person name="Kronander E."/>
        </authorList>
    </citation>
    <scope>NUCLEOTIDE SEQUENCE [LARGE SCALE GENOMIC DNA]</scope>
</reference>
<evidence type="ECO:0000313" key="2">
    <source>
        <dbReference type="EMBL" id="CAK1594974.1"/>
    </source>
</evidence>
<dbReference type="Pfam" id="PF12937">
    <property type="entry name" value="F-box-like"/>
    <property type="match status" value="1"/>
</dbReference>
<protein>
    <recommendedName>
        <fullName evidence="1">F-box domain-containing protein</fullName>
    </recommendedName>
</protein>
<dbReference type="PROSITE" id="PS50181">
    <property type="entry name" value="FBOX"/>
    <property type="match status" value="1"/>
</dbReference>
<sequence>MAQNILINDLPLEIFIKILKEVDGVSLGKCRRVCKKWRDGIDGSDQIWHEVCRKEFKHSSEIAKRKAGNICRWYHIYKNLKMWIDITTFDKKVREFYKFSLHDKSHALDVDYGVLPLKDAKGVVFYDMSNLKYIPVAISETNCCKVTNNDHVSVILTKTGLYVQKCVDSNGVTEGFFKAENFVLSGEVIYFHNGRDVYKIDLTLDNITSKLITLCNYNIKEIQYCDGILHLFTTCGKIINITNNYEITEKPINCPIEWVKHLKNICAINDHNFVCYSRNLFKLDTDKYHHLYLEFPTITALFFYADVVLLGTRAGELLLYRLSSQKKGPMSRPIFDTLAILPEGKFAVQLDVCERKNGPLIIASTFFEIILVEYDFFPHEQEPKCSFPVNKLTMYKRLLRLKDRLQSS</sequence>
<dbReference type="InterPro" id="IPR036047">
    <property type="entry name" value="F-box-like_dom_sf"/>
</dbReference>
<evidence type="ECO:0000313" key="3">
    <source>
        <dbReference type="Proteomes" id="UP001314205"/>
    </source>
</evidence>
<dbReference type="Gene3D" id="1.20.1280.50">
    <property type="match status" value="1"/>
</dbReference>
<evidence type="ECO:0000259" key="1">
    <source>
        <dbReference type="PROSITE" id="PS50181"/>
    </source>
</evidence>
<dbReference type="AlphaFoldDB" id="A0AAV1LIN8"/>
<dbReference type="SUPFAM" id="SSF81383">
    <property type="entry name" value="F-box domain"/>
    <property type="match status" value="1"/>
</dbReference>
<dbReference type="SMART" id="SM00256">
    <property type="entry name" value="FBOX"/>
    <property type="match status" value="1"/>
</dbReference>
<gene>
    <name evidence="2" type="ORF">PARMNEM_LOCUS14529</name>
</gene>
<name>A0AAV1LIN8_9NEOP</name>
<comment type="caution">
    <text evidence="2">The sequence shown here is derived from an EMBL/GenBank/DDBJ whole genome shotgun (WGS) entry which is preliminary data.</text>
</comment>
<keyword evidence="3" id="KW-1185">Reference proteome</keyword>
<proteinExistence type="predicted"/>